<name>A0ABS7JQ25_9HELI</name>
<evidence type="ECO:0008006" key="3">
    <source>
        <dbReference type="Google" id="ProtNLM"/>
    </source>
</evidence>
<dbReference type="EMBL" id="JAIGYQ010000014">
    <property type="protein sequence ID" value="MBX7491475.1"/>
    <property type="molecule type" value="Genomic_DNA"/>
</dbReference>
<evidence type="ECO:0000313" key="1">
    <source>
        <dbReference type="EMBL" id="MBX7491475.1"/>
    </source>
</evidence>
<gene>
    <name evidence="1" type="ORF">K4G57_08385</name>
</gene>
<proteinExistence type="predicted"/>
<dbReference type="RefSeq" id="WP_221532731.1">
    <property type="nucleotide sequence ID" value="NZ_JAIGYP010000014.1"/>
</dbReference>
<organism evidence="1 2">
    <name type="scientific">Helicobacter turcicus</name>
    <dbReference type="NCBI Taxonomy" id="2867412"/>
    <lineage>
        <taxon>Bacteria</taxon>
        <taxon>Pseudomonadati</taxon>
        <taxon>Campylobacterota</taxon>
        <taxon>Epsilonproteobacteria</taxon>
        <taxon>Campylobacterales</taxon>
        <taxon>Helicobacteraceae</taxon>
        <taxon>Helicobacter</taxon>
    </lineage>
</organism>
<sequence>MQDFKMQSHKISEEEILKTFNLITQYYEKYLKSCGVKSVKLKDSKGNYTKDALVLVYLAQNYPNTKAVSKTQLTDFIRVFYPNVSDVQQARHLSKQGGYNIVSGTRGDIGAKIGAGYYQLITLEKPYPSFKPNRRSGIESADFEELKREYDYKCATCGSVEEKPHNIRKNERTKLQEGHMNPSLPLEIGNIIPQCQVCNRPDRDRWIYDKTGRVIEIADSDDGKRVVEKYFKRVSTHTKEYFLEFLKKLLKIK</sequence>
<keyword evidence="2" id="KW-1185">Reference proteome</keyword>
<comment type="caution">
    <text evidence="1">The sequence shown here is derived from an EMBL/GenBank/DDBJ whole genome shotgun (WGS) entry which is preliminary data.</text>
</comment>
<protein>
    <recommendedName>
        <fullName evidence="3">HNH endonuclease</fullName>
    </recommendedName>
</protein>
<dbReference type="Proteomes" id="UP000700059">
    <property type="component" value="Unassembled WGS sequence"/>
</dbReference>
<accession>A0ABS7JQ25</accession>
<evidence type="ECO:0000313" key="2">
    <source>
        <dbReference type="Proteomes" id="UP000700059"/>
    </source>
</evidence>
<reference evidence="1 2" key="1">
    <citation type="submission" date="2021-08" db="EMBL/GenBank/DDBJ databases">
        <title>Helicobacter spp. isolated from feces of Anatolian Ground Squirrel (Spermophilus xanthoprymnus) in Turkey.</title>
        <authorList>
            <person name="Aydin F."/>
            <person name="Abay S."/>
            <person name="Kayman T."/>
            <person name="Karakaya E."/>
            <person name="Saticioglu I.B."/>
        </authorList>
    </citation>
    <scope>NUCLEOTIDE SEQUENCE [LARGE SCALE GENOMIC DNA]</scope>
    <source>
        <strain evidence="1 2">Faydin-H70</strain>
    </source>
</reference>